<evidence type="ECO:0000313" key="3">
    <source>
        <dbReference type="Proteomes" id="UP001596413"/>
    </source>
</evidence>
<sequence length="225" mass="23626">MTGGLLRWEELKAPATSALVRTYLPGTGGGRALDLGCGSAAVAAALAGDFDTVVGLDPDPSAVRRARAREVAAVRAEAERLPFRDAAFDCVYSYGALHHARPHRALPEIARVLAPGGVAVLADFCATPGTPAGRGLSRIAPILATAVAALPGYARRAGVSTALRVTAYRLSPAWVRHVRRDVFLPPAQFRAVYRASLQGARFHQQNGLIVVVWRKTSDPASGGTA</sequence>
<dbReference type="PANTHER" id="PTHR43591:SF24">
    <property type="entry name" value="2-METHOXY-6-POLYPRENYL-1,4-BENZOQUINOL METHYLASE, MITOCHONDRIAL"/>
    <property type="match status" value="1"/>
</dbReference>
<dbReference type="EMBL" id="JBHSZO010000005">
    <property type="protein sequence ID" value="MFC7217473.1"/>
    <property type="molecule type" value="Genomic_DNA"/>
</dbReference>
<reference evidence="3" key="1">
    <citation type="journal article" date="2019" name="Int. J. Syst. Evol. Microbiol.">
        <title>The Global Catalogue of Microorganisms (GCM) 10K type strain sequencing project: providing services to taxonomists for standard genome sequencing and annotation.</title>
        <authorList>
            <consortium name="The Broad Institute Genomics Platform"/>
            <consortium name="The Broad Institute Genome Sequencing Center for Infectious Disease"/>
            <person name="Wu L."/>
            <person name="Ma J."/>
        </authorList>
    </citation>
    <scope>NUCLEOTIDE SEQUENCE [LARGE SCALE GENOMIC DNA]</scope>
    <source>
        <strain evidence="3">CGMCC 1.13681</strain>
    </source>
</reference>
<dbReference type="Pfam" id="PF08241">
    <property type="entry name" value="Methyltransf_11"/>
    <property type="match status" value="1"/>
</dbReference>
<dbReference type="Gene3D" id="3.40.50.150">
    <property type="entry name" value="Vaccinia Virus protein VP39"/>
    <property type="match status" value="1"/>
</dbReference>
<dbReference type="CDD" id="cd02440">
    <property type="entry name" value="AdoMet_MTases"/>
    <property type="match status" value="1"/>
</dbReference>
<keyword evidence="2" id="KW-0489">Methyltransferase</keyword>
<comment type="caution">
    <text evidence="2">The sequence shown here is derived from an EMBL/GenBank/DDBJ whole genome shotgun (WGS) entry which is preliminary data.</text>
</comment>
<gene>
    <name evidence="2" type="ORF">ACFQLX_04690</name>
</gene>
<dbReference type="Proteomes" id="UP001596413">
    <property type="component" value="Unassembled WGS sequence"/>
</dbReference>
<evidence type="ECO:0000259" key="1">
    <source>
        <dbReference type="Pfam" id="PF08241"/>
    </source>
</evidence>
<dbReference type="SUPFAM" id="SSF53335">
    <property type="entry name" value="S-adenosyl-L-methionine-dependent methyltransferases"/>
    <property type="match status" value="1"/>
</dbReference>
<dbReference type="GO" id="GO:0032259">
    <property type="term" value="P:methylation"/>
    <property type="evidence" value="ECO:0007669"/>
    <property type="project" value="UniProtKB-KW"/>
</dbReference>
<feature type="domain" description="Methyltransferase type 11" evidence="1">
    <location>
        <begin position="33"/>
        <end position="120"/>
    </location>
</feature>
<dbReference type="PANTHER" id="PTHR43591">
    <property type="entry name" value="METHYLTRANSFERASE"/>
    <property type="match status" value="1"/>
</dbReference>
<dbReference type="GO" id="GO:0008168">
    <property type="term" value="F:methyltransferase activity"/>
    <property type="evidence" value="ECO:0007669"/>
    <property type="project" value="UniProtKB-KW"/>
</dbReference>
<organism evidence="2 3">
    <name type="scientific">Streptomyces polyrhachis</name>
    <dbReference type="NCBI Taxonomy" id="1282885"/>
    <lineage>
        <taxon>Bacteria</taxon>
        <taxon>Bacillati</taxon>
        <taxon>Actinomycetota</taxon>
        <taxon>Actinomycetes</taxon>
        <taxon>Kitasatosporales</taxon>
        <taxon>Streptomycetaceae</taxon>
        <taxon>Streptomyces</taxon>
    </lineage>
</organism>
<keyword evidence="2" id="KW-0808">Transferase</keyword>
<protein>
    <submittedName>
        <fullName evidence="2">Class I SAM-dependent methyltransferase</fullName>
    </submittedName>
</protein>
<dbReference type="InterPro" id="IPR013216">
    <property type="entry name" value="Methyltransf_11"/>
</dbReference>
<dbReference type="RefSeq" id="WP_386412219.1">
    <property type="nucleotide sequence ID" value="NZ_JBHSZO010000005.1"/>
</dbReference>
<name>A0ABW2GD29_9ACTN</name>
<dbReference type="InterPro" id="IPR029063">
    <property type="entry name" value="SAM-dependent_MTases_sf"/>
</dbReference>
<keyword evidence="3" id="KW-1185">Reference proteome</keyword>
<evidence type="ECO:0000313" key="2">
    <source>
        <dbReference type="EMBL" id="MFC7217473.1"/>
    </source>
</evidence>
<accession>A0ABW2GD29</accession>
<proteinExistence type="predicted"/>